<name>A0A6B0TSI2_9RHOB</name>
<keyword evidence="1" id="KW-1133">Transmembrane helix</keyword>
<keyword evidence="3" id="KW-1185">Reference proteome</keyword>
<dbReference type="Proteomes" id="UP000436016">
    <property type="component" value="Unassembled WGS sequence"/>
</dbReference>
<evidence type="ECO:0000256" key="1">
    <source>
        <dbReference type="SAM" id="Phobius"/>
    </source>
</evidence>
<keyword evidence="1" id="KW-0812">Transmembrane</keyword>
<evidence type="ECO:0000313" key="2">
    <source>
        <dbReference type="EMBL" id="MXU64162.1"/>
    </source>
</evidence>
<keyword evidence="1" id="KW-0472">Membrane</keyword>
<reference evidence="2 3" key="1">
    <citation type="submission" date="2019-12" db="EMBL/GenBank/DDBJ databases">
        <title>Strain KN286 was isolated from seawater, which was collected from Caroline Seamount in the tropical western Pacific.</title>
        <authorList>
            <person name="Wang Q."/>
        </authorList>
    </citation>
    <scope>NUCLEOTIDE SEQUENCE [LARGE SCALE GENOMIC DNA]</scope>
    <source>
        <strain evidence="2 3">KN286</strain>
    </source>
</reference>
<dbReference type="AlphaFoldDB" id="A0A6B0TSI2"/>
<organism evidence="2 3">
    <name type="scientific">Oceanomicrobium pacificus</name>
    <dbReference type="NCBI Taxonomy" id="2692916"/>
    <lineage>
        <taxon>Bacteria</taxon>
        <taxon>Pseudomonadati</taxon>
        <taxon>Pseudomonadota</taxon>
        <taxon>Alphaproteobacteria</taxon>
        <taxon>Rhodobacterales</taxon>
        <taxon>Paracoccaceae</taxon>
        <taxon>Oceanomicrobium</taxon>
    </lineage>
</organism>
<feature type="transmembrane region" description="Helical" evidence="1">
    <location>
        <begin position="66"/>
        <end position="87"/>
    </location>
</feature>
<protein>
    <submittedName>
        <fullName evidence="2">Uncharacterized protein</fullName>
    </submittedName>
</protein>
<dbReference type="EMBL" id="WUWG01000001">
    <property type="protein sequence ID" value="MXU64162.1"/>
    <property type="molecule type" value="Genomic_DNA"/>
</dbReference>
<dbReference type="RefSeq" id="WP_160851285.1">
    <property type="nucleotide sequence ID" value="NZ_WUWG01000001.1"/>
</dbReference>
<comment type="caution">
    <text evidence="2">The sequence shown here is derived from an EMBL/GenBank/DDBJ whole genome shotgun (WGS) entry which is preliminary data.</text>
</comment>
<evidence type="ECO:0000313" key="3">
    <source>
        <dbReference type="Proteomes" id="UP000436016"/>
    </source>
</evidence>
<feature type="transmembrane region" description="Helical" evidence="1">
    <location>
        <begin position="26"/>
        <end position="46"/>
    </location>
</feature>
<sequence length="94" mass="9116">MEFFVSLVAGAIGGNIAGGVFKKYNLGLTANTVAGLIGGGTVTLLLDLDGAGALGQLASNADPQAVLMAMIAGAAGGGALSTLVGLLRDIASRR</sequence>
<gene>
    <name evidence="2" type="ORF">GSH16_01785</name>
</gene>
<proteinExistence type="predicted"/>
<accession>A0A6B0TSI2</accession>